<evidence type="ECO:0000313" key="2">
    <source>
        <dbReference type="EMBL" id="CAB5041705.1"/>
    </source>
</evidence>
<evidence type="ECO:0000256" key="1">
    <source>
        <dbReference type="SAM" id="Phobius"/>
    </source>
</evidence>
<reference evidence="2" key="1">
    <citation type="submission" date="2020-05" db="EMBL/GenBank/DDBJ databases">
        <authorList>
            <person name="Chiriac C."/>
            <person name="Salcher M."/>
            <person name="Ghai R."/>
            <person name="Kavagutti S V."/>
        </authorList>
    </citation>
    <scope>NUCLEOTIDE SEQUENCE</scope>
</reference>
<feature type="transmembrane region" description="Helical" evidence="1">
    <location>
        <begin position="51"/>
        <end position="71"/>
    </location>
</feature>
<dbReference type="AlphaFoldDB" id="A0A6J7SKB3"/>
<keyword evidence="1" id="KW-1133">Transmembrane helix</keyword>
<feature type="transmembrane region" description="Helical" evidence="1">
    <location>
        <begin position="20"/>
        <end position="39"/>
    </location>
</feature>
<name>A0A6J7SKB3_9ZZZZ</name>
<sequence>MGKYSVTPSMIPSKAARQAVMAVSVVEATCTVSAAAVAGCRIASTARAPRVAATALRLTAAVWILFVFTVAG</sequence>
<keyword evidence="1" id="KW-0472">Membrane</keyword>
<gene>
    <name evidence="2" type="ORF">UFOPK4173_02008</name>
</gene>
<proteinExistence type="predicted"/>
<organism evidence="2">
    <name type="scientific">freshwater metagenome</name>
    <dbReference type="NCBI Taxonomy" id="449393"/>
    <lineage>
        <taxon>unclassified sequences</taxon>
        <taxon>metagenomes</taxon>
        <taxon>ecological metagenomes</taxon>
    </lineage>
</organism>
<dbReference type="EMBL" id="CAFBPW010000343">
    <property type="protein sequence ID" value="CAB5041705.1"/>
    <property type="molecule type" value="Genomic_DNA"/>
</dbReference>
<keyword evidence="1" id="KW-0812">Transmembrane</keyword>
<accession>A0A6J7SKB3</accession>
<protein>
    <submittedName>
        <fullName evidence="2">Unannotated protein</fullName>
    </submittedName>
</protein>